<dbReference type="GO" id="GO:0031047">
    <property type="term" value="P:regulatory ncRNA-mediated gene silencing"/>
    <property type="evidence" value="ECO:0007669"/>
    <property type="project" value="UniProtKB-KW"/>
</dbReference>
<dbReference type="OrthoDB" id="445936at2759"/>
<dbReference type="SMART" id="SM00949">
    <property type="entry name" value="PAZ"/>
    <property type="match status" value="1"/>
</dbReference>
<keyword evidence="4" id="KW-0694">RNA-binding</keyword>
<evidence type="ECO:0000256" key="4">
    <source>
        <dbReference type="ARBA" id="ARBA00022884"/>
    </source>
</evidence>
<evidence type="ECO:0000259" key="8">
    <source>
        <dbReference type="PROSITE" id="PS50821"/>
    </source>
</evidence>
<evidence type="ECO:0000313" key="10">
    <source>
        <dbReference type="EMBL" id="CAE1288472.1"/>
    </source>
</evidence>
<dbReference type="PANTHER" id="PTHR22891">
    <property type="entry name" value="EUKARYOTIC TRANSLATION INITIATION FACTOR 2C"/>
    <property type="match status" value="1"/>
</dbReference>
<dbReference type="EMBL" id="CAHIKZ030002538">
    <property type="protein sequence ID" value="CAE1288472.1"/>
    <property type="molecule type" value="Genomic_DNA"/>
</dbReference>
<dbReference type="InterPro" id="IPR012337">
    <property type="entry name" value="RNaseH-like_sf"/>
</dbReference>
<evidence type="ECO:0000256" key="5">
    <source>
        <dbReference type="ARBA" id="ARBA00023158"/>
    </source>
</evidence>
<dbReference type="AlphaFoldDB" id="A0A812D1L0"/>
<feature type="domain" description="Piwi" evidence="9">
    <location>
        <begin position="705"/>
        <end position="888"/>
    </location>
</feature>
<feature type="region of interest" description="Disordered" evidence="7">
    <location>
        <begin position="49"/>
        <end position="190"/>
    </location>
</feature>
<evidence type="ECO:0000256" key="6">
    <source>
        <dbReference type="ARBA" id="ARBA00038291"/>
    </source>
</evidence>
<feature type="domain" description="PAZ" evidence="8">
    <location>
        <begin position="398"/>
        <end position="509"/>
    </location>
</feature>
<comment type="caution">
    <text evidence="10">The sequence shown here is derived from an EMBL/GenBank/DDBJ whole genome shotgun (WGS) entry which is preliminary data.</text>
</comment>
<keyword evidence="3" id="KW-0963">Cytoplasm</keyword>
<dbReference type="Gene3D" id="3.40.50.2300">
    <property type="match status" value="1"/>
</dbReference>
<evidence type="ECO:0000256" key="7">
    <source>
        <dbReference type="SAM" id="MobiDB-lite"/>
    </source>
</evidence>
<feature type="compositionally biased region" description="Polar residues" evidence="7">
    <location>
        <begin position="122"/>
        <end position="132"/>
    </location>
</feature>
<sequence length="1072" mass="121554">MFLADTLSWAYIHGVNSEYIDDDDVRETEYIPVTEGRLLELRSATKEDRSMQLLQQERYKQMTGRGRARGRGGRGRGNQDGGPPRRNGGGDGRGFDPPQRQPGPRYHGPPQQPSPAPVPSVWNTPRQHQQPPYQMPAPLQVQERQAGAGGQPQPSVLTSGSGDAATSMPSGSSRASYRGGATQAPGGIEKLSSEFSKLSFRRMRDENVHSRPANVHVKQGSAGKTLDLYCNYFDILTMPAYSLHHYHVTFAPEVEGKKVRKGLLEQHSKKYFGDIYLFDGMMLFLPKQLPDTLELVSRSDLTNSVHKITITWRCKVMRTSPIIIQLLNILYKQMLMSLSLVQIGRNYYSVPKQFDQESKLAKVHRLSILDGIQSSILNYERGAMLCVDISHKVMRLDTVADIMLSCKIKINSPGWKEAILRRLLGRIVLTRYNNRTYRIDDIDMNMLPTRTFLKHNTPISFVDYYRNNYGVQIRYTNLPMLLSKPKARDIRRGQNTPIYLVPELVAITGLEDEVRTNFDIMRDLAQSTRLTPDTRIDRLEKFIQKTRQNQEATKLVAQWEMQLSDKLAKIPARVLEPEKIIFGEGKFIKGEENAEWSGPMRGIPLHSVRNVANWLLIYPRTYSRMAGDFEECLKRVADPLKIKYQDPVRCETRDMDPSGQAYISCIKENVVDSTQLVVALVHDNAKSRYDAIKKFCSIDQPAGKPIPSQVVVQRSLTKRNTFMSVATKIAIQINCKLGGIPWLVHLPLTNYMIVGIDHYHDSAKKGHSVGGIVASMNKDLTHWYSRTTFQTAHEELSSKLQIMMQMLLKRYNEVNNHLPDRVFVYRDGVGDGQLNLVLNYEVKQYLDAFENLAPNHKFKLTVVIVKKRINTRLFMQNPDRGQTIRRGPNAYRDTSRWKNPQPVIHIVTFSYTYTHTLLVFLPPPSLSSFSPLHCRLSPPPSLSSFSPLHCRLSPPPFIVVFLPPSLSSFSPLHCRLSPPLHCRLSPPFIVVFLPPSLSSFSPLSLSSFLPPFHCRLYLPPFIVVFISPLSLSSLSPPIVVFISPPSLSSLSPPLHCRLSPLHRRLSPPPFIV</sequence>
<feature type="compositionally biased region" description="Polar residues" evidence="7">
    <location>
        <begin position="152"/>
        <end position="161"/>
    </location>
</feature>
<dbReference type="SMART" id="SM00950">
    <property type="entry name" value="Piwi"/>
    <property type="match status" value="1"/>
</dbReference>
<evidence type="ECO:0000313" key="11">
    <source>
        <dbReference type="Proteomes" id="UP000597762"/>
    </source>
</evidence>
<dbReference type="GO" id="GO:0003723">
    <property type="term" value="F:RNA binding"/>
    <property type="evidence" value="ECO:0007669"/>
    <property type="project" value="UniProtKB-KW"/>
</dbReference>
<dbReference type="InterPro" id="IPR036085">
    <property type="entry name" value="PAZ_dom_sf"/>
</dbReference>
<evidence type="ECO:0000256" key="3">
    <source>
        <dbReference type="ARBA" id="ARBA00022490"/>
    </source>
</evidence>
<dbReference type="Pfam" id="PF02170">
    <property type="entry name" value="PAZ"/>
    <property type="match status" value="1"/>
</dbReference>
<accession>A0A812D1L0</accession>
<dbReference type="SUPFAM" id="SSF101690">
    <property type="entry name" value="PAZ domain"/>
    <property type="match status" value="1"/>
</dbReference>
<dbReference type="InterPro" id="IPR036397">
    <property type="entry name" value="RNaseH_sf"/>
</dbReference>
<feature type="compositionally biased region" description="Low complexity" evidence="7">
    <location>
        <begin position="170"/>
        <end position="181"/>
    </location>
</feature>
<comment type="similarity">
    <text evidence="6">Belongs to the argonaute family. Piwi subfamily.</text>
</comment>
<name>A0A812D1L0_ACAPH</name>
<dbReference type="InterPro" id="IPR003100">
    <property type="entry name" value="PAZ_dom"/>
</dbReference>
<dbReference type="Pfam" id="PF02171">
    <property type="entry name" value="Piwi"/>
    <property type="match status" value="1"/>
</dbReference>
<dbReference type="GO" id="GO:0005737">
    <property type="term" value="C:cytoplasm"/>
    <property type="evidence" value="ECO:0007669"/>
    <property type="project" value="UniProtKB-SubCell"/>
</dbReference>
<dbReference type="InterPro" id="IPR003165">
    <property type="entry name" value="Piwi"/>
</dbReference>
<evidence type="ECO:0000256" key="1">
    <source>
        <dbReference type="ARBA" id="ARBA00004496"/>
    </source>
</evidence>
<dbReference type="PROSITE" id="PS50821">
    <property type="entry name" value="PAZ"/>
    <property type="match status" value="1"/>
</dbReference>
<evidence type="ECO:0000256" key="2">
    <source>
        <dbReference type="ARBA" id="ARBA00022473"/>
    </source>
</evidence>
<dbReference type="FunFam" id="2.170.260.10:FF:000003">
    <property type="entry name" value="Piwi-like RNA-mediated gene silencing 2"/>
    <property type="match status" value="1"/>
</dbReference>
<comment type="subcellular location">
    <subcellularLocation>
        <location evidence="1">Cytoplasm</location>
    </subcellularLocation>
</comment>
<dbReference type="PROSITE" id="PS50822">
    <property type="entry name" value="PIWI"/>
    <property type="match status" value="1"/>
</dbReference>
<dbReference type="SUPFAM" id="SSF53098">
    <property type="entry name" value="Ribonuclease H-like"/>
    <property type="match status" value="1"/>
</dbReference>
<organism evidence="10 11">
    <name type="scientific">Acanthosepion pharaonis</name>
    <name type="common">Pharaoh cuttlefish</name>
    <name type="synonym">Sepia pharaonis</name>
    <dbReference type="NCBI Taxonomy" id="158019"/>
    <lineage>
        <taxon>Eukaryota</taxon>
        <taxon>Metazoa</taxon>
        <taxon>Spiralia</taxon>
        <taxon>Lophotrochozoa</taxon>
        <taxon>Mollusca</taxon>
        <taxon>Cephalopoda</taxon>
        <taxon>Coleoidea</taxon>
        <taxon>Decapodiformes</taxon>
        <taxon>Sepiida</taxon>
        <taxon>Sepiina</taxon>
        <taxon>Sepiidae</taxon>
        <taxon>Acanthosepion</taxon>
    </lineage>
</organism>
<keyword evidence="5" id="KW-0943">RNA-mediated gene silencing</keyword>
<proteinExistence type="inferred from homology"/>
<dbReference type="CDD" id="cd02845">
    <property type="entry name" value="PAZ_piwi_like"/>
    <property type="match status" value="1"/>
</dbReference>
<dbReference type="Gene3D" id="3.30.420.10">
    <property type="entry name" value="Ribonuclease H-like superfamily/Ribonuclease H"/>
    <property type="match status" value="1"/>
</dbReference>
<dbReference type="CDD" id="cd04658">
    <property type="entry name" value="Piwi_piwi-like_Euk"/>
    <property type="match status" value="1"/>
</dbReference>
<dbReference type="Gene3D" id="2.170.260.10">
    <property type="entry name" value="paz domain"/>
    <property type="match status" value="1"/>
</dbReference>
<dbReference type="Pfam" id="PF23278">
    <property type="entry name" value="Piwi_N"/>
    <property type="match status" value="1"/>
</dbReference>
<reference evidence="10" key="1">
    <citation type="submission" date="2021-01" db="EMBL/GenBank/DDBJ databases">
        <authorList>
            <person name="Li R."/>
            <person name="Bekaert M."/>
        </authorList>
    </citation>
    <scope>NUCLEOTIDE SEQUENCE</scope>
    <source>
        <strain evidence="10">Farmed</strain>
    </source>
</reference>
<dbReference type="Proteomes" id="UP000597762">
    <property type="component" value="Unassembled WGS sequence"/>
</dbReference>
<keyword evidence="11" id="KW-1185">Reference proteome</keyword>
<evidence type="ECO:0000259" key="9">
    <source>
        <dbReference type="PROSITE" id="PS50822"/>
    </source>
</evidence>
<gene>
    <name evidence="10" type="ORF">SPHA_47132</name>
</gene>
<keyword evidence="2" id="KW-0217">Developmental protein</keyword>
<protein>
    <submittedName>
        <fullName evidence="10">AUB</fullName>
    </submittedName>
</protein>